<gene>
    <name evidence="1" type="ORF">WOLCODRAFT_147884</name>
</gene>
<dbReference type="EMBL" id="KB467831">
    <property type="protein sequence ID" value="PCH33806.1"/>
    <property type="molecule type" value="Genomic_DNA"/>
</dbReference>
<evidence type="ECO:0000313" key="1">
    <source>
        <dbReference type="EMBL" id="PCH33806.1"/>
    </source>
</evidence>
<proteinExistence type="predicted"/>
<protein>
    <submittedName>
        <fullName evidence="1">Uncharacterized protein</fullName>
    </submittedName>
</protein>
<keyword evidence="2" id="KW-1185">Reference proteome</keyword>
<accession>A0A2H3IV07</accession>
<dbReference type="Proteomes" id="UP000218811">
    <property type="component" value="Unassembled WGS sequence"/>
</dbReference>
<reference evidence="1 2" key="1">
    <citation type="journal article" date="2012" name="Science">
        <title>The Paleozoic origin of enzymatic lignin decomposition reconstructed from 31 fungal genomes.</title>
        <authorList>
            <person name="Floudas D."/>
            <person name="Binder M."/>
            <person name="Riley R."/>
            <person name="Barry K."/>
            <person name="Blanchette R.A."/>
            <person name="Henrissat B."/>
            <person name="Martinez A.T."/>
            <person name="Otillar R."/>
            <person name="Spatafora J.W."/>
            <person name="Yadav J.S."/>
            <person name="Aerts A."/>
            <person name="Benoit I."/>
            <person name="Boyd A."/>
            <person name="Carlson A."/>
            <person name="Copeland A."/>
            <person name="Coutinho P.M."/>
            <person name="de Vries R.P."/>
            <person name="Ferreira P."/>
            <person name="Findley K."/>
            <person name="Foster B."/>
            <person name="Gaskell J."/>
            <person name="Glotzer D."/>
            <person name="Gorecki P."/>
            <person name="Heitman J."/>
            <person name="Hesse C."/>
            <person name="Hori C."/>
            <person name="Igarashi K."/>
            <person name="Jurgens J.A."/>
            <person name="Kallen N."/>
            <person name="Kersten P."/>
            <person name="Kohler A."/>
            <person name="Kuees U."/>
            <person name="Kumar T.K.A."/>
            <person name="Kuo A."/>
            <person name="LaButti K."/>
            <person name="Larrondo L.F."/>
            <person name="Lindquist E."/>
            <person name="Ling A."/>
            <person name="Lombard V."/>
            <person name="Lucas S."/>
            <person name="Lundell T."/>
            <person name="Martin R."/>
            <person name="McLaughlin D.J."/>
            <person name="Morgenstern I."/>
            <person name="Morin E."/>
            <person name="Murat C."/>
            <person name="Nagy L.G."/>
            <person name="Nolan M."/>
            <person name="Ohm R.A."/>
            <person name="Patyshakuliyeva A."/>
            <person name="Rokas A."/>
            <person name="Ruiz-Duenas F.J."/>
            <person name="Sabat G."/>
            <person name="Salamov A."/>
            <person name="Samejima M."/>
            <person name="Schmutz J."/>
            <person name="Slot J.C."/>
            <person name="St John F."/>
            <person name="Stenlid J."/>
            <person name="Sun H."/>
            <person name="Sun S."/>
            <person name="Syed K."/>
            <person name="Tsang A."/>
            <person name="Wiebenga A."/>
            <person name="Young D."/>
            <person name="Pisabarro A."/>
            <person name="Eastwood D.C."/>
            <person name="Martin F."/>
            <person name="Cullen D."/>
            <person name="Grigoriev I.V."/>
            <person name="Hibbett D.S."/>
        </authorList>
    </citation>
    <scope>NUCLEOTIDE SEQUENCE [LARGE SCALE GENOMIC DNA]</scope>
    <source>
        <strain evidence="1 2">MD-104</strain>
    </source>
</reference>
<evidence type="ECO:0000313" key="2">
    <source>
        <dbReference type="Proteomes" id="UP000218811"/>
    </source>
</evidence>
<organism evidence="1 2">
    <name type="scientific">Wolfiporia cocos (strain MD-104)</name>
    <name type="common">Brown rot fungus</name>
    <dbReference type="NCBI Taxonomy" id="742152"/>
    <lineage>
        <taxon>Eukaryota</taxon>
        <taxon>Fungi</taxon>
        <taxon>Dikarya</taxon>
        <taxon>Basidiomycota</taxon>
        <taxon>Agaricomycotina</taxon>
        <taxon>Agaricomycetes</taxon>
        <taxon>Polyporales</taxon>
        <taxon>Phaeolaceae</taxon>
        <taxon>Wolfiporia</taxon>
    </lineage>
</organism>
<sequence>MRRTQCCKACSWAHHEDAVEWDPIEWIQQSHLTKIDASEMAASTYEDAAIGARDREDPRAVLS</sequence>
<name>A0A2H3IV07_WOLCO</name>
<dbReference type="AlphaFoldDB" id="A0A2H3IV07"/>